<sequence>MKPPICVICGKRFSPGTGDIIYFKETEEVKEWNKKMEREGRVGHPINAEWFCNEHLEQASKLRDLPIQEAMAKLKLIYSSKEN</sequence>
<organism evidence="1">
    <name type="scientific">Candidatus Heimdallarchaeum endolithica</name>
    <dbReference type="NCBI Taxonomy" id="2876572"/>
    <lineage>
        <taxon>Archaea</taxon>
        <taxon>Promethearchaeati</taxon>
        <taxon>Candidatus Heimdallarchaeota</taxon>
        <taxon>Candidatus Heimdallarchaeia (ex Rinke et al. 2021) (nom. nud.)</taxon>
        <taxon>Candidatus Heimdallarchaeales</taxon>
        <taxon>Candidatus Heimdallarchaeaceae</taxon>
        <taxon>Candidatus Heimdallarchaeum</taxon>
    </lineage>
</organism>
<dbReference type="AlphaFoldDB" id="A0A9Y1FP69"/>
<evidence type="ECO:0000313" key="1">
    <source>
        <dbReference type="EMBL" id="UJG44185.1"/>
    </source>
</evidence>
<name>A0A9Y1FP69_9ARCH</name>
<protein>
    <submittedName>
        <fullName evidence="1">Uncharacterized protein</fullName>
    </submittedName>
</protein>
<reference evidence="1" key="1">
    <citation type="journal article" date="2022" name="Nat. Microbiol.">
        <title>Unique mobile elements and scalable gene flow at the prokaryote-eukaryote boundary revealed by circularized Asgard archaea genomes.</title>
        <authorList>
            <person name="Wu F."/>
            <person name="Speth D.R."/>
            <person name="Philosof A."/>
            <person name="Cremiere A."/>
            <person name="Narayanan A."/>
            <person name="Barco R.A."/>
            <person name="Connon S.A."/>
            <person name="Amend J.P."/>
            <person name="Antoshechkin I.A."/>
            <person name="Orphan V.J."/>
        </authorList>
    </citation>
    <scope>NUCLEOTIDE SEQUENCE</scope>
    <source>
        <strain evidence="1">PR6</strain>
    </source>
</reference>
<proteinExistence type="predicted"/>
<dbReference type="Proteomes" id="UP001200513">
    <property type="component" value="Chromosome"/>
</dbReference>
<gene>
    <name evidence="1" type="ORF">K9W46_03155</name>
</gene>
<accession>A0A9Y1FP69</accession>
<dbReference type="EMBL" id="CP084167">
    <property type="protein sequence ID" value="UJG44185.1"/>
    <property type="molecule type" value="Genomic_DNA"/>
</dbReference>